<reference evidence="1" key="1">
    <citation type="submission" date="2020-04" db="EMBL/GenBank/DDBJ databases">
        <authorList>
            <person name="Alioto T."/>
            <person name="Alioto T."/>
            <person name="Gomez Garrido J."/>
        </authorList>
    </citation>
    <scope>NUCLEOTIDE SEQUENCE</scope>
    <source>
        <strain evidence="1">A484AB</strain>
    </source>
</reference>
<evidence type="ECO:0000313" key="2">
    <source>
        <dbReference type="Proteomes" id="UP001152795"/>
    </source>
</evidence>
<dbReference type="OrthoDB" id="7085216at2759"/>
<gene>
    <name evidence="1" type="ORF">PACLA_8A034866</name>
</gene>
<dbReference type="EMBL" id="CACRXK020028261">
    <property type="protein sequence ID" value="CAB4041404.1"/>
    <property type="molecule type" value="Genomic_DNA"/>
</dbReference>
<accession>A0A6S7KF28</accession>
<comment type="caution">
    <text evidence="1">The sequence shown here is derived from an EMBL/GenBank/DDBJ whole genome shotgun (WGS) entry which is preliminary data.</text>
</comment>
<organism evidence="1 2">
    <name type="scientific">Paramuricea clavata</name>
    <name type="common">Red gorgonian</name>
    <name type="synonym">Violescent sea-whip</name>
    <dbReference type="NCBI Taxonomy" id="317549"/>
    <lineage>
        <taxon>Eukaryota</taxon>
        <taxon>Metazoa</taxon>
        <taxon>Cnidaria</taxon>
        <taxon>Anthozoa</taxon>
        <taxon>Octocorallia</taxon>
        <taxon>Malacalcyonacea</taxon>
        <taxon>Plexauridae</taxon>
        <taxon>Paramuricea</taxon>
    </lineage>
</organism>
<dbReference type="Proteomes" id="UP001152795">
    <property type="component" value="Unassembled WGS sequence"/>
</dbReference>
<name>A0A6S7KF28_PARCT</name>
<protein>
    <submittedName>
        <fullName evidence="1">Uncharacterized protein</fullName>
    </submittedName>
</protein>
<proteinExistence type="predicted"/>
<evidence type="ECO:0000313" key="1">
    <source>
        <dbReference type="EMBL" id="CAB4041404.1"/>
    </source>
</evidence>
<dbReference type="PANTHER" id="PTHR35263">
    <property type="entry name" value="TESTIS-EXPRESSED PROTEIN 49"/>
    <property type="match status" value="1"/>
</dbReference>
<dbReference type="InterPro" id="IPR038775">
    <property type="entry name" value="SPMIP11"/>
</dbReference>
<dbReference type="Pfam" id="PF22593">
    <property type="entry name" value="SPMIP11"/>
    <property type="match status" value="1"/>
</dbReference>
<dbReference type="AlphaFoldDB" id="A0A6S7KF28"/>
<keyword evidence="2" id="KW-1185">Reference proteome</keyword>
<sequence length="130" mass="14655">MSFFNLTQLGADDAVKAAVTVKSTPNSTAACNGRQSGVSSRFGETVLPNSEANGSHEKYTTMLQKHQRPPNGPNEIYSKPVTTNMKYGWWMKDGVEKESWTKTERHSCVHSEMTRFVDEMTLTNREFTLF</sequence>
<dbReference type="PANTHER" id="PTHR35263:SF1">
    <property type="entry name" value="TESTIS-EXPRESSED PROTEIN 49"/>
    <property type="match status" value="1"/>
</dbReference>